<evidence type="ECO:0000256" key="1">
    <source>
        <dbReference type="SAM" id="MobiDB-lite"/>
    </source>
</evidence>
<proteinExistence type="predicted"/>
<dbReference type="Proteomes" id="UP000410492">
    <property type="component" value="Unassembled WGS sequence"/>
</dbReference>
<evidence type="ECO:0000313" key="3">
    <source>
        <dbReference type="Proteomes" id="UP000410492"/>
    </source>
</evidence>
<sequence length="46" mass="5681">MAMRGRRRPSPMRRVLRYTFRQFFTKNTPNTKRDTTEPHDDISVRR</sequence>
<feature type="compositionally biased region" description="Basic and acidic residues" evidence="1">
    <location>
        <begin position="31"/>
        <end position="46"/>
    </location>
</feature>
<feature type="region of interest" description="Disordered" evidence="1">
    <location>
        <begin position="24"/>
        <end position="46"/>
    </location>
</feature>
<evidence type="ECO:0000313" key="2">
    <source>
        <dbReference type="EMBL" id="VEN59574.1"/>
    </source>
</evidence>
<name>A0A653DHV1_CALMS</name>
<dbReference type="AlphaFoldDB" id="A0A653DHV1"/>
<reference evidence="2 3" key="1">
    <citation type="submission" date="2019-01" db="EMBL/GenBank/DDBJ databases">
        <authorList>
            <person name="Sayadi A."/>
        </authorList>
    </citation>
    <scope>NUCLEOTIDE SEQUENCE [LARGE SCALE GENOMIC DNA]</scope>
</reference>
<organism evidence="2 3">
    <name type="scientific">Callosobruchus maculatus</name>
    <name type="common">Southern cowpea weevil</name>
    <name type="synonym">Pulse bruchid</name>
    <dbReference type="NCBI Taxonomy" id="64391"/>
    <lineage>
        <taxon>Eukaryota</taxon>
        <taxon>Metazoa</taxon>
        <taxon>Ecdysozoa</taxon>
        <taxon>Arthropoda</taxon>
        <taxon>Hexapoda</taxon>
        <taxon>Insecta</taxon>
        <taxon>Pterygota</taxon>
        <taxon>Neoptera</taxon>
        <taxon>Endopterygota</taxon>
        <taxon>Coleoptera</taxon>
        <taxon>Polyphaga</taxon>
        <taxon>Cucujiformia</taxon>
        <taxon>Chrysomeloidea</taxon>
        <taxon>Chrysomelidae</taxon>
        <taxon>Bruchinae</taxon>
        <taxon>Bruchini</taxon>
        <taxon>Callosobruchus</taxon>
    </lineage>
</organism>
<gene>
    <name evidence="2" type="ORF">CALMAC_LOCUS17539</name>
</gene>
<protein>
    <submittedName>
        <fullName evidence="2">Uncharacterized protein</fullName>
    </submittedName>
</protein>
<accession>A0A653DHV1</accession>
<dbReference type="EMBL" id="CAACVG010012060">
    <property type="protein sequence ID" value="VEN59574.1"/>
    <property type="molecule type" value="Genomic_DNA"/>
</dbReference>
<keyword evidence="3" id="KW-1185">Reference proteome</keyword>